<proteinExistence type="predicted"/>
<reference evidence="2 3" key="1">
    <citation type="submission" date="2020-05" db="EMBL/GenBank/DDBJ databases">
        <authorList>
            <person name="Campoy J."/>
            <person name="Schneeberger K."/>
            <person name="Spophaly S."/>
        </authorList>
    </citation>
    <scope>NUCLEOTIDE SEQUENCE [LARGE SCALE GENOMIC DNA]</scope>
    <source>
        <strain evidence="2">PruArmRojPasFocal</strain>
    </source>
</reference>
<feature type="region of interest" description="Disordered" evidence="1">
    <location>
        <begin position="34"/>
        <end position="110"/>
    </location>
</feature>
<dbReference type="PANTHER" id="PTHR34801:SF2">
    <property type="entry name" value="EXPRESSED PROTEIN"/>
    <property type="match status" value="1"/>
</dbReference>
<evidence type="ECO:0000256" key="1">
    <source>
        <dbReference type="SAM" id="MobiDB-lite"/>
    </source>
</evidence>
<evidence type="ECO:0000313" key="3">
    <source>
        <dbReference type="Proteomes" id="UP000507222"/>
    </source>
</evidence>
<dbReference type="Pfam" id="PF07386">
    <property type="entry name" value="DUF1499"/>
    <property type="match status" value="1"/>
</dbReference>
<evidence type="ECO:0000313" key="2">
    <source>
        <dbReference type="EMBL" id="CAB4269763.1"/>
    </source>
</evidence>
<accession>A0A6J5U0V1</accession>
<feature type="compositionally biased region" description="Basic and acidic residues" evidence="1">
    <location>
        <begin position="93"/>
        <end position="106"/>
    </location>
</feature>
<protein>
    <recommendedName>
        <fullName evidence="4">DUF1499 domain-containing protein</fullName>
    </recommendedName>
</protein>
<dbReference type="EMBL" id="CAEKDK010000002">
    <property type="protein sequence ID" value="CAB4269763.1"/>
    <property type="molecule type" value="Genomic_DNA"/>
</dbReference>
<feature type="compositionally biased region" description="Polar residues" evidence="1">
    <location>
        <begin position="76"/>
        <end position="91"/>
    </location>
</feature>
<feature type="compositionally biased region" description="Polar residues" evidence="1">
    <location>
        <begin position="38"/>
        <end position="50"/>
    </location>
</feature>
<organism evidence="2 3">
    <name type="scientific">Prunus armeniaca</name>
    <name type="common">Apricot</name>
    <name type="synonym">Armeniaca vulgaris</name>
    <dbReference type="NCBI Taxonomy" id="36596"/>
    <lineage>
        <taxon>Eukaryota</taxon>
        <taxon>Viridiplantae</taxon>
        <taxon>Streptophyta</taxon>
        <taxon>Embryophyta</taxon>
        <taxon>Tracheophyta</taxon>
        <taxon>Spermatophyta</taxon>
        <taxon>Magnoliopsida</taxon>
        <taxon>eudicotyledons</taxon>
        <taxon>Gunneridae</taxon>
        <taxon>Pentapetalae</taxon>
        <taxon>rosids</taxon>
        <taxon>fabids</taxon>
        <taxon>Rosales</taxon>
        <taxon>Rosaceae</taxon>
        <taxon>Amygdaloideae</taxon>
        <taxon>Amygdaleae</taxon>
        <taxon>Prunus</taxon>
    </lineage>
</organism>
<sequence length="299" mass="34062">MEPLTSSARINYVNYLSYMLLAPLYFDSEGLVEAQSPHAPSNPESPNPLSKPTLGPKKSLERNKSKSETCDDKRGITQTLKIAAANTQRQGTKNRDFTEKERETDQKTMASMAYPTSSSYNYKNYKAYRSFTTPHILVSQQQQQMTKNHGKKPDYLGVQKNPQALALCPLLRIAYQPLRMSLTLPIMPHLGTTTGVGRSPVNREVAMEELLQVIKSTKPDKFTPRIMESKNDYVRVEYQGPILGFVDDVEFWFPPGKDSIVEYRSASRIGSFDFDYNRKRIKALRQELEKKGWASKDSF</sequence>
<dbReference type="InterPro" id="IPR010865">
    <property type="entry name" value="DUF1499"/>
</dbReference>
<feature type="compositionally biased region" description="Basic and acidic residues" evidence="1">
    <location>
        <begin position="58"/>
        <end position="75"/>
    </location>
</feature>
<gene>
    <name evidence="2" type="ORF">CURHAP_LOCUS15553</name>
</gene>
<dbReference type="PANTHER" id="PTHR34801">
    <property type="entry name" value="EXPRESSED PROTEIN"/>
    <property type="match status" value="1"/>
</dbReference>
<dbReference type="Proteomes" id="UP000507222">
    <property type="component" value="Unassembled WGS sequence"/>
</dbReference>
<name>A0A6J5U0V1_PRUAR</name>
<evidence type="ECO:0008006" key="4">
    <source>
        <dbReference type="Google" id="ProtNLM"/>
    </source>
</evidence>
<dbReference type="AlphaFoldDB" id="A0A6J5U0V1"/>